<dbReference type="Proteomes" id="UP000252985">
    <property type="component" value="Chromosome"/>
</dbReference>
<dbReference type="InterPro" id="IPR050383">
    <property type="entry name" value="GlyoxalaseI/FosfomycinResist"/>
</dbReference>
<dbReference type="RefSeq" id="WP_114605457.1">
    <property type="nucleotide sequence ID" value="NZ_CP031148.1"/>
</dbReference>
<dbReference type="PROSITE" id="PS51819">
    <property type="entry name" value="VOC"/>
    <property type="match status" value="1"/>
</dbReference>
<dbReference type="KEGG" id="haq:DU484_06665"/>
<dbReference type="InterPro" id="IPR037523">
    <property type="entry name" value="VOC_core"/>
</dbReference>
<dbReference type="PANTHER" id="PTHR21366:SF14">
    <property type="entry name" value="GLYOXALASE DOMAIN-CONTAINING PROTEIN 5"/>
    <property type="match status" value="1"/>
</dbReference>
<dbReference type="GeneID" id="37286645"/>
<dbReference type="SUPFAM" id="SSF54593">
    <property type="entry name" value="Glyoxalase/Bleomycin resistance protein/Dihydroxybiphenyl dioxygenase"/>
    <property type="match status" value="1"/>
</dbReference>
<evidence type="ECO:0000313" key="2">
    <source>
        <dbReference type="EMBL" id="AXG09575.1"/>
    </source>
</evidence>
<proteinExistence type="predicted"/>
<feature type="domain" description="VOC" evidence="1">
    <location>
        <begin position="9"/>
        <end position="129"/>
    </location>
</feature>
<dbReference type="Pfam" id="PF00903">
    <property type="entry name" value="Glyoxalase"/>
    <property type="match status" value="1"/>
</dbReference>
<dbReference type="InterPro" id="IPR029068">
    <property type="entry name" value="Glyas_Bleomycin-R_OHBP_Dase"/>
</dbReference>
<name>A0A345EBK3_9EURY</name>
<dbReference type="CDD" id="cd07253">
    <property type="entry name" value="GLOD5"/>
    <property type="match status" value="1"/>
</dbReference>
<gene>
    <name evidence="2" type="ORF">DU484_06665</name>
</gene>
<sequence length="131" mass="14065">MTDKPTPTGIDHFVLTVENVERTCEFYETLGAEVVTFGDDRTAVQFGDQKINLHPADHRVAAYVAETPAPGSGDFCIVTETPIEAVLDHLDEEGIDVVTGPVERAGAVGTLTSVYVRDPDGNLVELGTYGE</sequence>
<organism evidence="2 3">
    <name type="scientific">Haloplanus rubicundus</name>
    <dbReference type="NCBI Taxonomy" id="1547898"/>
    <lineage>
        <taxon>Archaea</taxon>
        <taxon>Methanobacteriati</taxon>
        <taxon>Methanobacteriota</taxon>
        <taxon>Stenosarchaea group</taxon>
        <taxon>Halobacteria</taxon>
        <taxon>Halobacteriales</taxon>
        <taxon>Haloferacaceae</taxon>
        <taxon>Haloplanus</taxon>
    </lineage>
</organism>
<dbReference type="EMBL" id="CP031148">
    <property type="protein sequence ID" value="AXG09575.1"/>
    <property type="molecule type" value="Genomic_DNA"/>
</dbReference>
<dbReference type="PANTHER" id="PTHR21366">
    <property type="entry name" value="GLYOXALASE FAMILY PROTEIN"/>
    <property type="match status" value="1"/>
</dbReference>
<dbReference type="Gene3D" id="3.10.180.10">
    <property type="entry name" value="2,3-Dihydroxybiphenyl 1,2-Dioxygenase, domain 1"/>
    <property type="match status" value="1"/>
</dbReference>
<evidence type="ECO:0000259" key="1">
    <source>
        <dbReference type="PROSITE" id="PS51819"/>
    </source>
</evidence>
<evidence type="ECO:0000313" key="3">
    <source>
        <dbReference type="Proteomes" id="UP000252985"/>
    </source>
</evidence>
<dbReference type="InterPro" id="IPR004360">
    <property type="entry name" value="Glyas_Fos-R_dOase_dom"/>
</dbReference>
<reference evidence="2 3" key="1">
    <citation type="submission" date="2018-07" db="EMBL/GenBank/DDBJ databases">
        <title>Genome sequences of Haloplanus sp. CBA1112.</title>
        <authorList>
            <person name="Kim Y.B."/>
            <person name="Roh S.W."/>
        </authorList>
    </citation>
    <scope>NUCLEOTIDE SEQUENCE [LARGE SCALE GENOMIC DNA]</scope>
    <source>
        <strain evidence="2 3">CBA1112</strain>
    </source>
</reference>
<accession>A0A345EBK3</accession>
<dbReference type="AlphaFoldDB" id="A0A345EBK3"/>
<protein>
    <submittedName>
        <fullName evidence="2">VOC family protein</fullName>
    </submittedName>
</protein>